<dbReference type="Proteomes" id="UP000250235">
    <property type="component" value="Unassembled WGS sequence"/>
</dbReference>
<protein>
    <submittedName>
        <fullName evidence="2">Uncharacterized protein</fullName>
    </submittedName>
</protein>
<evidence type="ECO:0000313" key="2">
    <source>
        <dbReference type="EMBL" id="KZV16240.1"/>
    </source>
</evidence>
<accession>A0A2Z7AB82</accession>
<name>A0A2Z7AB82_9LAMI</name>
<reference evidence="2 3" key="1">
    <citation type="journal article" date="2015" name="Proc. Natl. Acad. Sci. U.S.A.">
        <title>The resurrection genome of Boea hygrometrica: A blueprint for survival of dehydration.</title>
        <authorList>
            <person name="Xiao L."/>
            <person name="Yang G."/>
            <person name="Zhang L."/>
            <person name="Yang X."/>
            <person name="Zhao S."/>
            <person name="Ji Z."/>
            <person name="Zhou Q."/>
            <person name="Hu M."/>
            <person name="Wang Y."/>
            <person name="Chen M."/>
            <person name="Xu Y."/>
            <person name="Jin H."/>
            <person name="Xiao X."/>
            <person name="Hu G."/>
            <person name="Bao F."/>
            <person name="Hu Y."/>
            <person name="Wan P."/>
            <person name="Li L."/>
            <person name="Deng X."/>
            <person name="Kuang T."/>
            <person name="Xiang C."/>
            <person name="Zhu J.K."/>
            <person name="Oliver M.J."/>
            <person name="He Y."/>
        </authorList>
    </citation>
    <scope>NUCLEOTIDE SEQUENCE [LARGE SCALE GENOMIC DNA]</scope>
    <source>
        <strain evidence="3">cv. XS01</strain>
    </source>
</reference>
<sequence>MRETRPPPCNVDRQIAQPVREASGRLLATMMRGCDRYRAWSLSSDTTVGIRWRIWILLPGGAAENKISPGKRSIHQSKSTNMHRAAVDPPIKSTFLRQSALEYLTDLPRTKSPRKTDRNKSDHRQAAALGAATDGGRVGEEGGGRVLGIQLAVGPQPLWLRNHNFGLAQRIMVKSLATSPHDPIGITDSACKNQLVVLDLTDISTSWLVISWEWSKARASKQLKSRKEQNKLSCRQKEAQMQKLLQKISSKMRTKKLRDFSKGKSGNISSDELTDCAWSVDAKISKAEQGYINQLLVISWEWSKARASKQLKSRKEQNKLSCRQKEAQMQKLLQKISSKMRTKKLWCCYEFLRLRVVGVGYSEGRCNQSLLVDPSRCGRMGDVGD</sequence>
<organism evidence="2 3">
    <name type="scientific">Dorcoceras hygrometricum</name>
    <dbReference type="NCBI Taxonomy" id="472368"/>
    <lineage>
        <taxon>Eukaryota</taxon>
        <taxon>Viridiplantae</taxon>
        <taxon>Streptophyta</taxon>
        <taxon>Embryophyta</taxon>
        <taxon>Tracheophyta</taxon>
        <taxon>Spermatophyta</taxon>
        <taxon>Magnoliopsida</taxon>
        <taxon>eudicotyledons</taxon>
        <taxon>Gunneridae</taxon>
        <taxon>Pentapetalae</taxon>
        <taxon>asterids</taxon>
        <taxon>lamiids</taxon>
        <taxon>Lamiales</taxon>
        <taxon>Gesneriaceae</taxon>
        <taxon>Didymocarpoideae</taxon>
        <taxon>Trichosporeae</taxon>
        <taxon>Loxocarpinae</taxon>
        <taxon>Dorcoceras</taxon>
    </lineage>
</organism>
<dbReference type="EMBL" id="KV019143">
    <property type="protein sequence ID" value="KZV16240.1"/>
    <property type="molecule type" value="Genomic_DNA"/>
</dbReference>
<evidence type="ECO:0000256" key="1">
    <source>
        <dbReference type="SAM" id="MobiDB-lite"/>
    </source>
</evidence>
<feature type="region of interest" description="Disordered" evidence="1">
    <location>
        <begin position="106"/>
        <end position="137"/>
    </location>
</feature>
<proteinExistence type="predicted"/>
<evidence type="ECO:0000313" key="3">
    <source>
        <dbReference type="Proteomes" id="UP000250235"/>
    </source>
</evidence>
<keyword evidence="3" id="KW-1185">Reference proteome</keyword>
<feature type="compositionally biased region" description="Basic and acidic residues" evidence="1">
    <location>
        <begin position="114"/>
        <end position="125"/>
    </location>
</feature>
<gene>
    <name evidence="2" type="ORF">F511_26257</name>
</gene>
<dbReference type="AlphaFoldDB" id="A0A2Z7AB82"/>